<dbReference type="SUPFAM" id="SSF51445">
    <property type="entry name" value="(Trans)glycosidases"/>
    <property type="match status" value="1"/>
</dbReference>
<dbReference type="SMART" id="SM00633">
    <property type="entry name" value="Glyco_10"/>
    <property type="match status" value="1"/>
</dbReference>
<keyword evidence="8" id="KW-0732">Signal</keyword>
<keyword evidence="11" id="KW-1185">Reference proteome</keyword>
<keyword evidence="3 7" id="KW-0119">Carbohydrate metabolism</keyword>
<evidence type="ECO:0000256" key="1">
    <source>
        <dbReference type="ARBA" id="ARBA00007495"/>
    </source>
</evidence>
<dbReference type="PROSITE" id="PS00591">
    <property type="entry name" value="GH10_1"/>
    <property type="match status" value="1"/>
</dbReference>
<evidence type="ECO:0000256" key="4">
    <source>
        <dbReference type="ARBA" id="ARBA00023295"/>
    </source>
</evidence>
<dbReference type="PANTHER" id="PTHR31490">
    <property type="entry name" value="GLYCOSYL HYDROLASE"/>
    <property type="match status" value="1"/>
</dbReference>
<evidence type="ECO:0000256" key="7">
    <source>
        <dbReference type="RuleBase" id="RU361174"/>
    </source>
</evidence>
<keyword evidence="2 7" id="KW-0378">Hydrolase</keyword>
<evidence type="ECO:0000256" key="6">
    <source>
        <dbReference type="PROSITE-ProRule" id="PRU10061"/>
    </source>
</evidence>
<feature type="chain" id="PRO_5001640818" description="Beta-xylanase" evidence="8">
    <location>
        <begin position="20"/>
        <end position="341"/>
    </location>
</feature>
<dbReference type="InterPro" id="IPR017853">
    <property type="entry name" value="GH"/>
</dbReference>
<dbReference type="InterPro" id="IPR031158">
    <property type="entry name" value="GH10_AS"/>
</dbReference>
<dbReference type="PROSITE" id="PS51760">
    <property type="entry name" value="GH10_2"/>
    <property type="match status" value="1"/>
</dbReference>
<evidence type="ECO:0000256" key="3">
    <source>
        <dbReference type="ARBA" id="ARBA00023277"/>
    </source>
</evidence>
<dbReference type="InterPro" id="IPR044846">
    <property type="entry name" value="GH10"/>
</dbReference>
<dbReference type="EMBL" id="KL198118">
    <property type="protein sequence ID" value="KDQ06960.1"/>
    <property type="molecule type" value="Genomic_DNA"/>
</dbReference>
<dbReference type="PANTHER" id="PTHR31490:SF76">
    <property type="entry name" value="ENDO-1,4-BETA-XYLANASE C"/>
    <property type="match status" value="1"/>
</dbReference>
<feature type="domain" description="GH10" evidence="9">
    <location>
        <begin position="62"/>
        <end position="339"/>
    </location>
</feature>
<organism evidence="10 11">
    <name type="scientific">Botryobasidium botryosum (strain FD-172 SS1)</name>
    <dbReference type="NCBI Taxonomy" id="930990"/>
    <lineage>
        <taxon>Eukaryota</taxon>
        <taxon>Fungi</taxon>
        <taxon>Dikarya</taxon>
        <taxon>Basidiomycota</taxon>
        <taxon>Agaricomycotina</taxon>
        <taxon>Agaricomycetes</taxon>
        <taxon>Cantharellales</taxon>
        <taxon>Botryobasidiaceae</taxon>
        <taxon>Botryobasidium</taxon>
    </lineage>
</organism>
<dbReference type="Proteomes" id="UP000027195">
    <property type="component" value="Unassembled WGS sequence"/>
</dbReference>
<sequence length="341" mass="35902">MINLTALAVLAALLSQVDAVPVYGMCLPDDSATTTAAPPVPTVTGGLNKLIQAKGKKYFGTCGDAGTLSNPKNSAIIQAEFGALTPENSMKWDRTESATGVFTFSGGDVVVNYAQAYGKLVRGYTLVSHTNLPSWVSSIGDKNTLTTVIQRHVTGLVTHWKGKIYVWDVVNEMFNEDGTIRSSVFSAILGEDFVSIAFRAARAADPSAKLYINDYNLDSNNSKVQGLVRYVTKWKAAGVPIDGVGTQTHLGANGAGGVSAALTALAGTGLDVAITELDIAGASSTDYSTVVKACLGQAKCVGITVWGVSDNDSWRLSSVPLLFDKNYQKKPAYYAVVAALS</sequence>
<evidence type="ECO:0000256" key="5">
    <source>
        <dbReference type="ARBA" id="ARBA00023326"/>
    </source>
</evidence>
<evidence type="ECO:0000256" key="8">
    <source>
        <dbReference type="SAM" id="SignalP"/>
    </source>
</evidence>
<evidence type="ECO:0000256" key="2">
    <source>
        <dbReference type="ARBA" id="ARBA00022801"/>
    </source>
</evidence>
<protein>
    <recommendedName>
        <fullName evidence="7">Beta-xylanase</fullName>
        <ecNumber evidence="7">3.2.1.8</ecNumber>
    </recommendedName>
</protein>
<dbReference type="OrthoDB" id="3055998at2759"/>
<accession>A0A067LXA3</accession>
<dbReference type="InParanoid" id="A0A067LXA3"/>
<name>A0A067LXA3_BOTB1</name>
<reference evidence="11" key="1">
    <citation type="journal article" date="2014" name="Proc. Natl. Acad. Sci. U.S.A.">
        <title>Extensive sampling of basidiomycete genomes demonstrates inadequacy of the white-rot/brown-rot paradigm for wood decay fungi.</title>
        <authorList>
            <person name="Riley R."/>
            <person name="Salamov A.A."/>
            <person name="Brown D.W."/>
            <person name="Nagy L.G."/>
            <person name="Floudas D."/>
            <person name="Held B.W."/>
            <person name="Levasseur A."/>
            <person name="Lombard V."/>
            <person name="Morin E."/>
            <person name="Otillar R."/>
            <person name="Lindquist E.A."/>
            <person name="Sun H."/>
            <person name="LaButti K.M."/>
            <person name="Schmutz J."/>
            <person name="Jabbour D."/>
            <person name="Luo H."/>
            <person name="Baker S.E."/>
            <person name="Pisabarro A.G."/>
            <person name="Walton J.D."/>
            <person name="Blanchette R.A."/>
            <person name="Henrissat B."/>
            <person name="Martin F."/>
            <person name="Cullen D."/>
            <person name="Hibbett D.S."/>
            <person name="Grigoriev I.V."/>
        </authorList>
    </citation>
    <scope>NUCLEOTIDE SEQUENCE [LARGE SCALE GENOMIC DNA]</scope>
    <source>
        <strain evidence="11">FD-172 SS1</strain>
    </source>
</reference>
<dbReference type="GO" id="GO:0000272">
    <property type="term" value="P:polysaccharide catabolic process"/>
    <property type="evidence" value="ECO:0007669"/>
    <property type="project" value="UniProtKB-KW"/>
</dbReference>
<dbReference type="AlphaFoldDB" id="A0A067LXA3"/>
<feature type="signal peptide" evidence="8">
    <location>
        <begin position="1"/>
        <end position="19"/>
    </location>
</feature>
<dbReference type="HOGENOM" id="CLU_020161_5_0_1"/>
<keyword evidence="5 7" id="KW-0624">Polysaccharide degradation</keyword>
<dbReference type="PRINTS" id="PR00134">
    <property type="entry name" value="GLHYDRLASE10"/>
</dbReference>
<proteinExistence type="inferred from homology"/>
<dbReference type="Gene3D" id="3.20.20.80">
    <property type="entry name" value="Glycosidases"/>
    <property type="match status" value="1"/>
</dbReference>
<dbReference type="EC" id="3.2.1.8" evidence="7"/>
<feature type="active site" description="Nucleophile" evidence="6">
    <location>
        <position position="276"/>
    </location>
</feature>
<evidence type="ECO:0000313" key="10">
    <source>
        <dbReference type="EMBL" id="KDQ06960.1"/>
    </source>
</evidence>
<keyword evidence="4 7" id="KW-0326">Glycosidase</keyword>
<comment type="similarity">
    <text evidence="1 7">Belongs to the glycosyl hydrolase 10 (cellulase F) family.</text>
</comment>
<dbReference type="Pfam" id="PF00331">
    <property type="entry name" value="Glyco_hydro_10"/>
    <property type="match status" value="1"/>
</dbReference>
<evidence type="ECO:0000259" key="9">
    <source>
        <dbReference type="PROSITE" id="PS51760"/>
    </source>
</evidence>
<comment type="catalytic activity">
    <reaction evidence="7">
        <text>Endohydrolysis of (1-&gt;4)-beta-D-xylosidic linkages in xylans.</text>
        <dbReference type="EC" id="3.2.1.8"/>
    </reaction>
</comment>
<evidence type="ECO:0000313" key="11">
    <source>
        <dbReference type="Proteomes" id="UP000027195"/>
    </source>
</evidence>
<dbReference type="GO" id="GO:0031176">
    <property type="term" value="F:endo-1,4-beta-xylanase activity"/>
    <property type="evidence" value="ECO:0007669"/>
    <property type="project" value="UniProtKB-EC"/>
</dbReference>
<dbReference type="InterPro" id="IPR001000">
    <property type="entry name" value="GH10_dom"/>
</dbReference>
<dbReference type="STRING" id="930990.A0A067LXA3"/>
<gene>
    <name evidence="10" type="ORF">BOTBODRAFT_192721</name>
</gene>